<gene>
    <name evidence="5" type="ORF">G3O08_13490</name>
</gene>
<dbReference type="NCBIfam" id="TIGR01451">
    <property type="entry name" value="B_ant_repeat"/>
    <property type="match status" value="1"/>
</dbReference>
<feature type="chain" id="PRO_5029616223" evidence="2">
    <location>
        <begin position="20"/>
        <end position="722"/>
    </location>
</feature>
<dbReference type="RefSeq" id="WP_163285908.1">
    <property type="nucleotide sequence ID" value="NZ_JAAGVY010000027.1"/>
</dbReference>
<dbReference type="Pfam" id="PF18962">
    <property type="entry name" value="Por_Secre_tail"/>
    <property type="match status" value="1"/>
</dbReference>
<evidence type="ECO:0000256" key="1">
    <source>
        <dbReference type="ARBA" id="ARBA00022729"/>
    </source>
</evidence>
<dbReference type="Proteomes" id="UP000486602">
    <property type="component" value="Unassembled WGS sequence"/>
</dbReference>
<feature type="domain" description="Secretion system C-terminal sorting" evidence="3">
    <location>
        <begin position="649"/>
        <end position="713"/>
    </location>
</feature>
<protein>
    <submittedName>
        <fullName evidence="5">T9SS type A sorting domain-containing protein</fullName>
    </submittedName>
</protein>
<evidence type="ECO:0000313" key="5">
    <source>
        <dbReference type="EMBL" id="NEN24515.1"/>
    </source>
</evidence>
<name>A0A7K3WV15_9FLAO</name>
<dbReference type="EMBL" id="JAAGVY010000027">
    <property type="protein sequence ID" value="NEN24515.1"/>
    <property type="molecule type" value="Genomic_DNA"/>
</dbReference>
<evidence type="ECO:0000256" key="2">
    <source>
        <dbReference type="SAM" id="SignalP"/>
    </source>
</evidence>
<evidence type="ECO:0000313" key="6">
    <source>
        <dbReference type="Proteomes" id="UP000486602"/>
    </source>
</evidence>
<sequence length="722" mass="79087">MKKLYFFIAAILTMQYASAQLFVNNLNHTPQELVEAIFNGDNVDITNVTFSGDSTQFSFFQNNNSVIPIDSGLVMVTGSAQSIVGEFGGFLTNTIVNDPDLMTISGQNINDAAIVEFDITVYADTLSFFYSFASDEYASFTCSQFNDPFALLISGPGISGPFSNNSINLAIIPESQIPVSINTLNSGQSSNPGNASICEDANPNWIDDSIYFIPNNPPQDNFVMNGLTVTLEAKTTVTFGETYHIKLAIGDALDGAFDSAVFLEAKAELGPCLDWGSLSGKVFEDANNNDTAETNELRFADKLIQGQSAGSYAFTNENGHYSLCEPLLQGDISLVEVPNYYSIVTNPVPFQFDAAGGSETANFILNSLGSFSDLTVHSVHATSSPAPGFEHRIYYNFKNEGTVCITDSDIDISVDTNLAYIGSDLVGIVENTNSLSYNLDEICPQENFTFYVDYLVNQTAILDSSIVTNVSISFDGSDETPLNNSFVYTEIIIGSFDPNDKQVSDAFIVPQFITESKKLDYTIRFMNTGTAEAHNVKIEDVLPIDQLDMSTMQFVATSHQGYDLEFNTDTLTVLFENIMLPDSGADFLGSQGFISFRIAPYSNMQVNESILNEAAIFFDFNEPIITNMVSTTLIVPTAIEDHAKTRFTIYPNPNNTGVVNIIAENHFTELRFYNMLGALVKSQRVSGNRVNADVSNLDTGVYFIQLIGDDENSLGVQKFVKY</sequence>
<dbReference type="InterPro" id="IPR049804">
    <property type="entry name" value="Choice_anch_L"/>
</dbReference>
<keyword evidence="1 2" id="KW-0732">Signal</keyword>
<dbReference type="InterPro" id="IPR026444">
    <property type="entry name" value="Secre_tail"/>
</dbReference>
<evidence type="ECO:0000259" key="3">
    <source>
        <dbReference type="Pfam" id="PF18962"/>
    </source>
</evidence>
<dbReference type="AlphaFoldDB" id="A0A7K3WV15"/>
<organism evidence="5 6">
    <name type="scientific">Cryomorpha ignava</name>
    <dbReference type="NCBI Taxonomy" id="101383"/>
    <lineage>
        <taxon>Bacteria</taxon>
        <taxon>Pseudomonadati</taxon>
        <taxon>Bacteroidota</taxon>
        <taxon>Flavobacteriia</taxon>
        <taxon>Flavobacteriales</taxon>
        <taxon>Cryomorphaceae</taxon>
        <taxon>Cryomorpha</taxon>
    </lineage>
</organism>
<proteinExistence type="predicted"/>
<evidence type="ECO:0000259" key="4">
    <source>
        <dbReference type="Pfam" id="PF24595"/>
    </source>
</evidence>
<reference evidence="5 6" key="1">
    <citation type="submission" date="2020-02" db="EMBL/GenBank/DDBJ databases">
        <title>Out from the shadows clarifying the taxonomy of the family Cryomorphaceae and related taxa by utilizing the GTDB taxonomic framework.</title>
        <authorList>
            <person name="Bowman J.P."/>
        </authorList>
    </citation>
    <scope>NUCLEOTIDE SEQUENCE [LARGE SCALE GENOMIC DNA]</scope>
    <source>
        <strain evidence="5 6">QSSC 1-22</strain>
    </source>
</reference>
<feature type="signal peptide" evidence="2">
    <location>
        <begin position="1"/>
        <end position="19"/>
    </location>
</feature>
<comment type="caution">
    <text evidence="5">The sequence shown here is derived from an EMBL/GenBank/DDBJ whole genome shotgun (WGS) entry which is preliminary data.</text>
</comment>
<dbReference type="NCBIfam" id="TIGR04183">
    <property type="entry name" value="Por_Secre_tail"/>
    <property type="match status" value="1"/>
</dbReference>
<dbReference type="Pfam" id="PF24595">
    <property type="entry name" value="DUF7619"/>
    <property type="match status" value="1"/>
</dbReference>
<dbReference type="InterPro" id="IPR047589">
    <property type="entry name" value="DUF11_rpt"/>
</dbReference>
<feature type="domain" description="DUF7619" evidence="4">
    <location>
        <begin position="497"/>
        <end position="632"/>
    </location>
</feature>
<dbReference type="NCBIfam" id="NF038133">
    <property type="entry name" value="choice_anch_L"/>
    <property type="match status" value="1"/>
</dbReference>
<dbReference type="InterPro" id="IPR055353">
    <property type="entry name" value="DUF7619"/>
</dbReference>
<accession>A0A7K3WV15</accession>
<keyword evidence="6" id="KW-1185">Reference proteome</keyword>